<dbReference type="PANTHER" id="PTHR34294:SF1">
    <property type="entry name" value="TRANSCRIPTIONAL REGULATOR LSRR"/>
    <property type="match status" value="1"/>
</dbReference>
<keyword evidence="4" id="KW-0804">Transcription</keyword>
<dbReference type="InterPro" id="IPR036388">
    <property type="entry name" value="WH-like_DNA-bd_sf"/>
</dbReference>
<reference evidence="6 7" key="1">
    <citation type="submission" date="2015-11" db="EMBL/GenBank/DDBJ databases">
        <title>Exploring the genomic traits of fungus-feeding bacterial genus Collimonas.</title>
        <authorList>
            <person name="Song C."/>
            <person name="Schmidt R."/>
            <person name="de Jager V."/>
            <person name="Krzyzanowska D."/>
            <person name="Jongedijk E."/>
            <person name="Cankar K."/>
            <person name="Beekwilder J."/>
            <person name="van Veen A."/>
            <person name="de Boer W."/>
            <person name="van Veen J.A."/>
            <person name="Garbeva P."/>
        </authorList>
    </citation>
    <scope>NUCLEOTIDE SEQUENCE [LARGE SCALE GENOMIC DNA]</scope>
    <source>
        <strain evidence="6 7">Ter6</strain>
    </source>
</reference>
<dbReference type="Gene3D" id="3.40.50.1360">
    <property type="match status" value="1"/>
</dbReference>
<dbReference type="Gene3D" id="1.10.10.10">
    <property type="entry name" value="Winged helix-like DNA-binding domain superfamily/Winged helix DNA-binding domain"/>
    <property type="match status" value="1"/>
</dbReference>
<dbReference type="PATRIC" id="fig|158899.10.peg.1390"/>
<keyword evidence="2" id="KW-0805">Transcription regulation</keyword>
<evidence type="ECO:0000256" key="4">
    <source>
        <dbReference type="ARBA" id="ARBA00023163"/>
    </source>
</evidence>
<evidence type="ECO:0000259" key="5">
    <source>
        <dbReference type="Pfam" id="PF04198"/>
    </source>
</evidence>
<evidence type="ECO:0000256" key="3">
    <source>
        <dbReference type="ARBA" id="ARBA00023125"/>
    </source>
</evidence>
<dbReference type="Pfam" id="PF04198">
    <property type="entry name" value="Sugar-bind"/>
    <property type="match status" value="1"/>
</dbReference>
<gene>
    <name evidence="6" type="ORF">CFter6_1378</name>
</gene>
<dbReference type="PANTHER" id="PTHR34294">
    <property type="entry name" value="TRANSCRIPTIONAL REGULATOR-RELATED"/>
    <property type="match status" value="1"/>
</dbReference>
<evidence type="ECO:0000256" key="1">
    <source>
        <dbReference type="ARBA" id="ARBA00010466"/>
    </source>
</evidence>
<dbReference type="InterPro" id="IPR007324">
    <property type="entry name" value="Sugar-bd_dom_put"/>
</dbReference>
<organism evidence="6">
    <name type="scientific">Collimonas fungivorans</name>
    <dbReference type="NCBI Taxonomy" id="158899"/>
    <lineage>
        <taxon>Bacteria</taxon>
        <taxon>Pseudomonadati</taxon>
        <taxon>Pseudomonadota</taxon>
        <taxon>Betaproteobacteria</taxon>
        <taxon>Burkholderiales</taxon>
        <taxon>Oxalobacteraceae</taxon>
        <taxon>Collimonas</taxon>
    </lineage>
</organism>
<evidence type="ECO:0000313" key="6">
    <source>
        <dbReference type="EMBL" id="AMO94088.1"/>
    </source>
</evidence>
<sequence length="337" mass="36414">MHVAQMHAGRAMPKKGNQMANEKLDLAARAAWMYYVAGNTQNEIADHLGISRQMAQRLVAYARESGLVKVRVEHPVSTCLELAAALQQRYGLEQCHVVPSMGAGDNVVDDAGVQQMLAVVGAEVMERYLQQETPLVVNVGSGRTLKAVLEAVTEMERPQHRIVSMVGAIAADGSSNRYDVALTAADKIQARFFFLPAPLVADNAEDMRQWCSHRVYRIVADLAQYADVTFIGVGTIALGCPMHEDGFITAEEVAQLQGYGAVGEMIGHAIAGDGRLIASPLEDRVTSLPLASPPTRPVIGMAGGVKKAEAIRAVLRGGWWSGLITDEYCARYALQDE</sequence>
<keyword evidence="3" id="KW-0238">DNA-binding</keyword>
<name>A0A127P8K8_9BURK</name>
<dbReference type="InterPro" id="IPR051054">
    <property type="entry name" value="SorC_transcr_regulators"/>
</dbReference>
<dbReference type="GO" id="GO:0003677">
    <property type="term" value="F:DNA binding"/>
    <property type="evidence" value="ECO:0007669"/>
    <property type="project" value="UniProtKB-KW"/>
</dbReference>
<comment type="similarity">
    <text evidence="1">Belongs to the SorC transcriptional regulatory family.</text>
</comment>
<dbReference type="Proteomes" id="UP000072421">
    <property type="component" value="Chromosome"/>
</dbReference>
<dbReference type="InterPro" id="IPR037171">
    <property type="entry name" value="NagB/RpiA_transferase-like"/>
</dbReference>
<accession>A0A127P8K8</accession>
<dbReference type="EMBL" id="CP013232">
    <property type="protein sequence ID" value="AMO94088.1"/>
    <property type="molecule type" value="Genomic_DNA"/>
</dbReference>
<protein>
    <submittedName>
        <fullName evidence="6">Helix-turn-helix domain protein</fullName>
    </submittedName>
</protein>
<evidence type="ECO:0000313" key="7">
    <source>
        <dbReference type="Proteomes" id="UP000072421"/>
    </source>
</evidence>
<dbReference type="GO" id="GO:0030246">
    <property type="term" value="F:carbohydrate binding"/>
    <property type="evidence" value="ECO:0007669"/>
    <property type="project" value="InterPro"/>
</dbReference>
<feature type="domain" description="Sugar-binding" evidence="5">
    <location>
        <begin position="75"/>
        <end position="334"/>
    </location>
</feature>
<dbReference type="SUPFAM" id="SSF100950">
    <property type="entry name" value="NagB/RpiA/CoA transferase-like"/>
    <property type="match status" value="1"/>
</dbReference>
<proteinExistence type="inferred from homology"/>
<evidence type="ECO:0000256" key="2">
    <source>
        <dbReference type="ARBA" id="ARBA00023015"/>
    </source>
</evidence>
<dbReference type="AlphaFoldDB" id="A0A127P8K8"/>